<reference evidence="2 3" key="1">
    <citation type="journal article" date="2016" name="Nat. Commun.">
        <title>Thousands of microbial genomes shed light on interconnected biogeochemical processes in an aquifer system.</title>
        <authorList>
            <person name="Anantharaman K."/>
            <person name="Brown C.T."/>
            <person name="Hug L.A."/>
            <person name="Sharon I."/>
            <person name="Castelle C.J."/>
            <person name="Probst A.J."/>
            <person name="Thomas B.C."/>
            <person name="Singh A."/>
            <person name="Wilkins M.J."/>
            <person name="Karaoz U."/>
            <person name="Brodie E.L."/>
            <person name="Williams K.H."/>
            <person name="Hubbard S.S."/>
            <person name="Banfield J.F."/>
        </authorList>
    </citation>
    <scope>NUCLEOTIDE SEQUENCE [LARGE SCALE GENOMIC DNA]</scope>
</reference>
<evidence type="ECO:0000259" key="1">
    <source>
        <dbReference type="SMART" id="SM00842"/>
    </source>
</evidence>
<comment type="caution">
    <text evidence="2">The sequence shown here is derived from an EMBL/GenBank/DDBJ whole genome shotgun (WGS) entry which is preliminary data.</text>
</comment>
<dbReference type="Pfam" id="PF11104">
    <property type="entry name" value="PilM_2"/>
    <property type="match status" value="1"/>
</dbReference>
<dbReference type="EMBL" id="MFJF01000013">
    <property type="protein sequence ID" value="OGG06935.1"/>
    <property type="molecule type" value="Genomic_DNA"/>
</dbReference>
<sequence length="341" mass="37724">MSKILLGLDIGSQFIKGVQISRNKNKFSLLSAGYIATPKVDADMVGHTDEQVIANAVNQLVHDLKLSTGDVVLSLPSYKVTTQIIEIPVMNEKEIESSIQWEAEQYIPLPLNKVKIDYSIIGKNDVNNRMKIVLVAAPITLIEKYMRIINLTGLNPVAIETEILAGSRSIINSLPTLPNMVMVAIGATGTEIAIVREKILVFTKNYPIGGNTLTRAISEELGFDFAQAEEYKKTYGLEEDKLEGKLNKIMMPFFSNLFAEIEKTIAYFREEYPKEELMTLVISGGTAKLSGLMLSTTKYIGVNSQIANPFINIEMDQDVLQTLNPDAPMYTTAIGLALKEI</sequence>
<dbReference type="GO" id="GO:0051301">
    <property type="term" value="P:cell division"/>
    <property type="evidence" value="ECO:0007669"/>
    <property type="project" value="InterPro"/>
</dbReference>
<protein>
    <recommendedName>
        <fullName evidence="1">SHS2 domain-containing protein</fullName>
    </recommendedName>
</protein>
<dbReference type="InterPro" id="IPR050696">
    <property type="entry name" value="FtsA/MreB"/>
</dbReference>
<organism evidence="2 3">
    <name type="scientific">Candidatus Gottesmanbacteria bacterium RIFCSPHIGHO2_01_FULL_40_15</name>
    <dbReference type="NCBI Taxonomy" id="1798376"/>
    <lineage>
        <taxon>Bacteria</taxon>
        <taxon>Candidatus Gottesmaniibacteriota</taxon>
    </lineage>
</organism>
<dbReference type="PIRSF" id="PIRSF019169">
    <property type="entry name" value="PilM"/>
    <property type="match status" value="1"/>
</dbReference>
<evidence type="ECO:0000313" key="3">
    <source>
        <dbReference type="Proteomes" id="UP000177354"/>
    </source>
</evidence>
<dbReference type="CDD" id="cd24049">
    <property type="entry name" value="ASKHA_NBD_PilM"/>
    <property type="match status" value="1"/>
</dbReference>
<name>A0A1F5Z3J3_9BACT</name>
<dbReference type="Gene3D" id="3.30.420.40">
    <property type="match status" value="2"/>
</dbReference>
<proteinExistence type="predicted"/>
<dbReference type="NCBIfam" id="TIGR01175">
    <property type="entry name" value="pilM"/>
    <property type="match status" value="1"/>
</dbReference>
<feature type="domain" description="SHS2" evidence="1">
    <location>
        <begin position="5"/>
        <end position="170"/>
    </location>
</feature>
<dbReference type="Proteomes" id="UP000177354">
    <property type="component" value="Unassembled WGS sequence"/>
</dbReference>
<dbReference type="PANTHER" id="PTHR32432:SF3">
    <property type="entry name" value="ETHANOLAMINE UTILIZATION PROTEIN EUTJ"/>
    <property type="match status" value="1"/>
</dbReference>
<dbReference type="Gene3D" id="3.30.1490.300">
    <property type="match status" value="1"/>
</dbReference>
<accession>A0A1F5Z3J3</accession>
<gene>
    <name evidence="2" type="ORF">A2777_03720</name>
</gene>
<dbReference type="PANTHER" id="PTHR32432">
    <property type="entry name" value="CELL DIVISION PROTEIN FTSA-RELATED"/>
    <property type="match status" value="1"/>
</dbReference>
<dbReference type="AlphaFoldDB" id="A0A1F5Z3J3"/>
<dbReference type="SUPFAM" id="SSF53067">
    <property type="entry name" value="Actin-like ATPase domain"/>
    <property type="match status" value="2"/>
</dbReference>
<dbReference type="InterPro" id="IPR005883">
    <property type="entry name" value="PilM"/>
</dbReference>
<dbReference type="InterPro" id="IPR003494">
    <property type="entry name" value="SHS2_FtsA"/>
</dbReference>
<dbReference type="InterPro" id="IPR043129">
    <property type="entry name" value="ATPase_NBD"/>
</dbReference>
<evidence type="ECO:0000313" key="2">
    <source>
        <dbReference type="EMBL" id="OGG06935.1"/>
    </source>
</evidence>
<dbReference type="SMART" id="SM00842">
    <property type="entry name" value="FtsA"/>
    <property type="match status" value="1"/>
</dbReference>